<keyword evidence="3" id="KW-1185">Reference proteome</keyword>
<organism evidence="2 3">
    <name type="scientific">Streptomyces bottropensis</name>
    <dbReference type="NCBI Taxonomy" id="42235"/>
    <lineage>
        <taxon>Bacteria</taxon>
        <taxon>Bacillati</taxon>
        <taxon>Actinomycetota</taxon>
        <taxon>Actinomycetes</taxon>
        <taxon>Kitasatosporales</taxon>
        <taxon>Streptomycetaceae</taxon>
        <taxon>Streptomyces</taxon>
    </lineage>
</organism>
<dbReference type="EMBL" id="JARULZ010000001">
    <property type="protein sequence ID" value="MEH0633663.1"/>
    <property type="molecule type" value="Genomic_DNA"/>
</dbReference>
<accession>A0ABU8AKE2</accession>
<dbReference type="RefSeq" id="WP_334658308.1">
    <property type="nucleotide sequence ID" value="NZ_JARULZ010000001.1"/>
</dbReference>
<keyword evidence="1" id="KW-0812">Transmembrane</keyword>
<comment type="caution">
    <text evidence="2">The sequence shown here is derived from an EMBL/GenBank/DDBJ whole genome shotgun (WGS) entry which is preliminary data.</text>
</comment>
<evidence type="ECO:0000313" key="2">
    <source>
        <dbReference type="EMBL" id="MEH0633663.1"/>
    </source>
</evidence>
<keyword evidence="1" id="KW-0472">Membrane</keyword>
<gene>
    <name evidence="2" type="ORF">QBA35_09850</name>
</gene>
<sequence length="174" mass="18512">MSFVLFVCGLFCGLTVTALGPIGLSIHLWREGAFENHYTKSMRGKKSFLFSVSGLGIAGAASSVLWQVTGPDHAGVIVVAASVPVTALTMTGAFWLAPTVAVAYGSWWQPAGGRAAYRQDMRVALARVTMGPRGKHAWQMITSGPRAGLRARRFAARCVGPTAASGHPPRRTER</sequence>
<evidence type="ECO:0000313" key="3">
    <source>
        <dbReference type="Proteomes" id="UP001310290"/>
    </source>
</evidence>
<dbReference type="Proteomes" id="UP001310290">
    <property type="component" value="Unassembled WGS sequence"/>
</dbReference>
<keyword evidence="1" id="KW-1133">Transmembrane helix</keyword>
<evidence type="ECO:0000256" key="1">
    <source>
        <dbReference type="SAM" id="Phobius"/>
    </source>
</evidence>
<proteinExistence type="predicted"/>
<reference evidence="2" key="1">
    <citation type="submission" date="2023-04" db="EMBL/GenBank/DDBJ databases">
        <title>Genomic diversity of scab-causing Streptomyces spp. in the province of Quebec, Canada.</title>
        <authorList>
            <person name="Biessy A."/>
            <person name="Cadieux M."/>
            <person name="Ciotola M."/>
            <person name="Filion M."/>
        </authorList>
    </citation>
    <scope>NUCLEOTIDE SEQUENCE</scope>
    <source>
        <strain evidence="2">B21-115</strain>
    </source>
</reference>
<feature type="transmembrane region" description="Helical" evidence="1">
    <location>
        <begin position="75"/>
        <end position="97"/>
    </location>
</feature>
<protein>
    <submittedName>
        <fullName evidence="2">Uncharacterized protein</fullName>
    </submittedName>
</protein>
<feature type="transmembrane region" description="Helical" evidence="1">
    <location>
        <begin position="48"/>
        <end position="68"/>
    </location>
</feature>
<name>A0ABU8AKE2_9ACTN</name>